<sequence>MQITSRFTIAIHILGAIDYFHGKVPVNSTLLAQSIGANPVIVRGVMAKLSKAGYILASKGKNDITLKTSLNKITFYDIYQLVDDSAQKGLFHFHENPSPDCPVGHNIHQALDGKLDQVQEAMENEMKMITVGDVMDDLIIAIKQNCQETAYGS</sequence>
<dbReference type="GO" id="GO:0003700">
    <property type="term" value="F:DNA-binding transcription factor activity"/>
    <property type="evidence" value="ECO:0007669"/>
    <property type="project" value="TreeGrafter"/>
</dbReference>
<reference evidence="1 2" key="1">
    <citation type="submission" date="2019-08" db="EMBL/GenBank/DDBJ databases">
        <title>In-depth cultivation of the pig gut microbiome towards novel bacterial diversity and tailored functional studies.</title>
        <authorList>
            <person name="Wylensek D."/>
            <person name="Hitch T.C.A."/>
            <person name="Clavel T."/>
        </authorList>
    </citation>
    <scope>NUCLEOTIDE SEQUENCE [LARGE SCALE GENOMIC DNA]</scope>
    <source>
        <strain evidence="1 2">CA-Schmier-601-WT-3</strain>
    </source>
</reference>
<dbReference type="Gene3D" id="1.10.10.10">
    <property type="entry name" value="Winged helix-like DNA-binding domain superfamily/Winged helix DNA-binding domain"/>
    <property type="match status" value="1"/>
</dbReference>
<gene>
    <name evidence="1" type="ORF">FYJ79_06490</name>
</gene>
<dbReference type="PANTHER" id="PTHR33221:SF15">
    <property type="entry name" value="HTH-TYPE TRANSCRIPTIONAL REGULATOR YWGB-RELATED"/>
    <property type="match status" value="1"/>
</dbReference>
<dbReference type="RefSeq" id="WP_154515695.1">
    <property type="nucleotide sequence ID" value="NZ_VUNM01000012.1"/>
</dbReference>
<dbReference type="InterPro" id="IPR036390">
    <property type="entry name" value="WH_DNA-bd_sf"/>
</dbReference>
<dbReference type="AlphaFoldDB" id="A0A844FV22"/>
<dbReference type="InterPro" id="IPR000944">
    <property type="entry name" value="Tscrpt_reg_Rrf2"/>
</dbReference>
<comment type="caution">
    <text evidence="1">The sequence shown here is derived from an EMBL/GenBank/DDBJ whole genome shotgun (WGS) entry which is preliminary data.</text>
</comment>
<organism evidence="1 2">
    <name type="scientific">Sharpea porci</name>
    <dbReference type="NCBI Taxonomy" id="2652286"/>
    <lineage>
        <taxon>Bacteria</taxon>
        <taxon>Bacillati</taxon>
        <taxon>Bacillota</taxon>
        <taxon>Erysipelotrichia</taxon>
        <taxon>Erysipelotrichales</taxon>
        <taxon>Coprobacillaceae</taxon>
        <taxon>Sharpea</taxon>
    </lineage>
</organism>
<protein>
    <submittedName>
        <fullName evidence="1">Rrf2 family transcriptional regulator</fullName>
    </submittedName>
</protein>
<dbReference type="Pfam" id="PF02082">
    <property type="entry name" value="Rrf2"/>
    <property type="match status" value="1"/>
</dbReference>
<dbReference type="PANTHER" id="PTHR33221">
    <property type="entry name" value="WINGED HELIX-TURN-HELIX TRANSCRIPTIONAL REGULATOR, RRF2 FAMILY"/>
    <property type="match status" value="1"/>
</dbReference>
<evidence type="ECO:0000313" key="1">
    <source>
        <dbReference type="EMBL" id="MST89220.1"/>
    </source>
</evidence>
<proteinExistence type="predicted"/>
<dbReference type="EMBL" id="VUNM01000012">
    <property type="protein sequence ID" value="MST89220.1"/>
    <property type="molecule type" value="Genomic_DNA"/>
</dbReference>
<accession>A0A844FV22</accession>
<dbReference type="Proteomes" id="UP000442619">
    <property type="component" value="Unassembled WGS sequence"/>
</dbReference>
<dbReference type="SUPFAM" id="SSF46785">
    <property type="entry name" value="Winged helix' DNA-binding domain"/>
    <property type="match status" value="1"/>
</dbReference>
<evidence type="ECO:0000313" key="2">
    <source>
        <dbReference type="Proteomes" id="UP000442619"/>
    </source>
</evidence>
<dbReference type="GO" id="GO:0005829">
    <property type="term" value="C:cytosol"/>
    <property type="evidence" value="ECO:0007669"/>
    <property type="project" value="TreeGrafter"/>
</dbReference>
<keyword evidence="2" id="KW-1185">Reference proteome</keyword>
<name>A0A844FV22_9FIRM</name>
<dbReference type="InterPro" id="IPR036388">
    <property type="entry name" value="WH-like_DNA-bd_sf"/>
</dbReference>